<comment type="caution">
    <text evidence="2">The sequence shown here is derived from an EMBL/GenBank/DDBJ whole genome shotgun (WGS) entry which is preliminary data.</text>
</comment>
<reference evidence="2" key="1">
    <citation type="journal article" date="2023" name="Mol. Phylogenet. Evol.">
        <title>Genome-scale phylogeny and comparative genomics of the fungal order Sordariales.</title>
        <authorList>
            <person name="Hensen N."/>
            <person name="Bonometti L."/>
            <person name="Westerberg I."/>
            <person name="Brannstrom I.O."/>
            <person name="Guillou S."/>
            <person name="Cros-Aarteil S."/>
            <person name="Calhoun S."/>
            <person name="Haridas S."/>
            <person name="Kuo A."/>
            <person name="Mondo S."/>
            <person name="Pangilinan J."/>
            <person name="Riley R."/>
            <person name="LaButti K."/>
            <person name="Andreopoulos B."/>
            <person name="Lipzen A."/>
            <person name="Chen C."/>
            <person name="Yan M."/>
            <person name="Daum C."/>
            <person name="Ng V."/>
            <person name="Clum A."/>
            <person name="Steindorff A."/>
            <person name="Ohm R.A."/>
            <person name="Martin F."/>
            <person name="Silar P."/>
            <person name="Natvig D.O."/>
            <person name="Lalanne C."/>
            <person name="Gautier V."/>
            <person name="Ament-Velasquez S.L."/>
            <person name="Kruys A."/>
            <person name="Hutchinson M.I."/>
            <person name="Powell A.J."/>
            <person name="Barry K."/>
            <person name="Miller A.N."/>
            <person name="Grigoriev I.V."/>
            <person name="Debuchy R."/>
            <person name="Gladieux P."/>
            <person name="Hiltunen Thoren M."/>
            <person name="Johannesson H."/>
        </authorList>
    </citation>
    <scope>NUCLEOTIDE SEQUENCE</scope>
    <source>
        <strain evidence="2">CBS 731.68</strain>
    </source>
</reference>
<feature type="signal peptide" evidence="1">
    <location>
        <begin position="1"/>
        <end position="18"/>
    </location>
</feature>
<keyword evidence="1" id="KW-0732">Signal</keyword>
<feature type="chain" id="PRO_5042869846" evidence="1">
    <location>
        <begin position="19"/>
        <end position="112"/>
    </location>
</feature>
<keyword evidence="3" id="KW-1185">Reference proteome</keyword>
<organism evidence="2 3">
    <name type="scientific">Parathielavia appendiculata</name>
    <dbReference type="NCBI Taxonomy" id="2587402"/>
    <lineage>
        <taxon>Eukaryota</taxon>
        <taxon>Fungi</taxon>
        <taxon>Dikarya</taxon>
        <taxon>Ascomycota</taxon>
        <taxon>Pezizomycotina</taxon>
        <taxon>Sordariomycetes</taxon>
        <taxon>Sordariomycetidae</taxon>
        <taxon>Sordariales</taxon>
        <taxon>Chaetomiaceae</taxon>
        <taxon>Parathielavia</taxon>
    </lineage>
</organism>
<evidence type="ECO:0000313" key="2">
    <source>
        <dbReference type="EMBL" id="KAK4119465.1"/>
    </source>
</evidence>
<evidence type="ECO:0000313" key="3">
    <source>
        <dbReference type="Proteomes" id="UP001302602"/>
    </source>
</evidence>
<dbReference type="RefSeq" id="XP_062643238.1">
    <property type="nucleotide sequence ID" value="XM_062793875.1"/>
</dbReference>
<dbReference type="AlphaFoldDB" id="A0AAN6YZ12"/>
<accession>A0AAN6YZ12</accession>
<evidence type="ECO:0000256" key="1">
    <source>
        <dbReference type="SAM" id="SignalP"/>
    </source>
</evidence>
<name>A0AAN6YZ12_9PEZI</name>
<gene>
    <name evidence="2" type="ORF">N657DRAFT_650118</name>
</gene>
<reference evidence="2" key="2">
    <citation type="submission" date="2023-05" db="EMBL/GenBank/DDBJ databases">
        <authorList>
            <consortium name="Lawrence Berkeley National Laboratory"/>
            <person name="Steindorff A."/>
            <person name="Hensen N."/>
            <person name="Bonometti L."/>
            <person name="Westerberg I."/>
            <person name="Brannstrom I.O."/>
            <person name="Guillou S."/>
            <person name="Cros-Aarteil S."/>
            <person name="Calhoun S."/>
            <person name="Haridas S."/>
            <person name="Kuo A."/>
            <person name="Mondo S."/>
            <person name="Pangilinan J."/>
            <person name="Riley R."/>
            <person name="Labutti K."/>
            <person name="Andreopoulos B."/>
            <person name="Lipzen A."/>
            <person name="Chen C."/>
            <person name="Yanf M."/>
            <person name="Daum C."/>
            <person name="Ng V."/>
            <person name="Clum A."/>
            <person name="Ohm R."/>
            <person name="Martin F."/>
            <person name="Silar P."/>
            <person name="Natvig D."/>
            <person name="Lalanne C."/>
            <person name="Gautier V."/>
            <person name="Ament-Velasquez S.L."/>
            <person name="Kruys A."/>
            <person name="Hutchinson M.I."/>
            <person name="Powell A.J."/>
            <person name="Barry K."/>
            <person name="Miller A.N."/>
            <person name="Grigoriev I.V."/>
            <person name="Debuchy R."/>
            <person name="Gladieux P."/>
            <person name="Thoren M.H."/>
            <person name="Johannesson H."/>
        </authorList>
    </citation>
    <scope>NUCLEOTIDE SEQUENCE</scope>
    <source>
        <strain evidence="2">CBS 731.68</strain>
    </source>
</reference>
<dbReference type="Proteomes" id="UP001302602">
    <property type="component" value="Unassembled WGS sequence"/>
</dbReference>
<proteinExistence type="predicted"/>
<dbReference type="GeneID" id="87830644"/>
<dbReference type="EMBL" id="MU853248">
    <property type="protein sequence ID" value="KAK4119465.1"/>
    <property type="molecule type" value="Genomic_DNA"/>
</dbReference>
<sequence length="112" mass="12187">MKVIALFSALLLPTSAFAAGGRCSGSWNDDRCICIDNNECRRYGGDPIQGSPGDWPCPSDPDNVWGCWVWDNCPGLDSSTGCMWRNGCIANRGTVRREEVCPGGVDFICCDF</sequence>
<protein>
    <submittedName>
        <fullName evidence="2">Uncharacterized protein</fullName>
    </submittedName>
</protein>